<dbReference type="PANTHER" id="PTHR39441:SF1">
    <property type="entry name" value="DUF2252 DOMAIN-CONTAINING PROTEIN"/>
    <property type="match status" value="1"/>
</dbReference>
<dbReference type="InterPro" id="IPR018721">
    <property type="entry name" value="DUF2252"/>
</dbReference>
<dbReference type="Proteomes" id="UP000414136">
    <property type="component" value="Unassembled WGS sequence"/>
</dbReference>
<dbReference type="RefSeq" id="WP_246190058.1">
    <property type="nucleotide sequence ID" value="NZ_CABPSQ010000001.1"/>
</dbReference>
<dbReference type="EMBL" id="CABPSQ010000001">
    <property type="protein sequence ID" value="VVE62377.1"/>
    <property type="molecule type" value="Genomic_DNA"/>
</dbReference>
<evidence type="ECO:0000256" key="1">
    <source>
        <dbReference type="SAM" id="MobiDB-lite"/>
    </source>
</evidence>
<gene>
    <name evidence="2" type="ORF">PCA31118_00991</name>
</gene>
<evidence type="ECO:0000313" key="3">
    <source>
        <dbReference type="Proteomes" id="UP000414136"/>
    </source>
</evidence>
<evidence type="ECO:0000313" key="2">
    <source>
        <dbReference type="EMBL" id="VVE62377.1"/>
    </source>
</evidence>
<name>A0A5E4ZNW0_9BURK</name>
<dbReference type="Pfam" id="PF10009">
    <property type="entry name" value="DUF2252"/>
    <property type="match status" value="1"/>
</dbReference>
<sequence length="527" mass="57996">MPVKSLKSVNSGNSGEPLTQKAGSPDVGASATSVRRISTQAATAAPTAASTTVVSQPAVPAVPFEARLAAGRQLREKTPRSSHSHLGNTDRDIVELLRTSSEGRVAALVPLRYGRMLASPFAFYRGSAIVQAHDLAGTPNSGLTMQICGDCHLANFGGFATPERKLIFDLNDFDETAPGPWEWDLKRLCASLVLAARQFGFGDTLGVEMVRAAVDAYARRLDEYAHMPTIELWHEQITFERMLEMAGTDRVREGVKRGIARAAGRTHENVLPKFAQQIGDHWQIRDTPPTVFHVHGATTLFGPEDDWLGLGDWRTLFAPVYKSYTSSLPPDRARMLESYTQQDLAFKVVGVGSVGTRCLVLLMMDTHEQPLFLQFKEASKSVVSRFFKNVTPKHDGRRVVEGQRLMQAASDAFLGWGTGPFGRSIYGRQLRDMKISAQFELFRADGFREYASLCGWVLARAHAKAGGCAAELVGYVGKGIRLGEALIHYATDYADQVERDYEVFRKACRDGRLEARTDTDMAADFMA</sequence>
<protein>
    <recommendedName>
        <fullName evidence="4">DUF2252 domain-containing protein</fullName>
    </recommendedName>
</protein>
<organism evidence="2 3">
    <name type="scientific">Pandoraea captiosa</name>
    <dbReference type="NCBI Taxonomy" id="2508302"/>
    <lineage>
        <taxon>Bacteria</taxon>
        <taxon>Pseudomonadati</taxon>
        <taxon>Pseudomonadota</taxon>
        <taxon>Betaproteobacteria</taxon>
        <taxon>Burkholderiales</taxon>
        <taxon>Burkholderiaceae</taxon>
        <taxon>Pandoraea</taxon>
    </lineage>
</organism>
<feature type="region of interest" description="Disordered" evidence="1">
    <location>
        <begin position="1"/>
        <end position="46"/>
    </location>
</feature>
<accession>A0A5E4ZNW0</accession>
<feature type="compositionally biased region" description="Polar residues" evidence="1">
    <location>
        <begin position="7"/>
        <end position="17"/>
    </location>
</feature>
<evidence type="ECO:0008006" key="4">
    <source>
        <dbReference type="Google" id="ProtNLM"/>
    </source>
</evidence>
<reference evidence="2 3" key="1">
    <citation type="submission" date="2019-08" db="EMBL/GenBank/DDBJ databases">
        <authorList>
            <person name="Peeters C."/>
        </authorList>
    </citation>
    <scope>NUCLEOTIDE SEQUENCE [LARGE SCALE GENOMIC DNA]</scope>
    <source>
        <strain evidence="2 3">LMG 31118</strain>
    </source>
</reference>
<dbReference type="AlphaFoldDB" id="A0A5E4ZNW0"/>
<keyword evidence="3" id="KW-1185">Reference proteome</keyword>
<proteinExistence type="predicted"/>
<dbReference type="PANTHER" id="PTHR39441">
    <property type="entry name" value="DUF2252 DOMAIN-CONTAINING PROTEIN"/>
    <property type="match status" value="1"/>
</dbReference>